<reference evidence="2 3" key="1">
    <citation type="journal article" date="2018" name="Cell">
        <title>The Chara Genome: Secondary Complexity and Implications for Plant Terrestrialization.</title>
        <authorList>
            <person name="Nishiyama T."/>
            <person name="Sakayama H."/>
            <person name="Vries J.D."/>
            <person name="Buschmann H."/>
            <person name="Saint-Marcoux D."/>
            <person name="Ullrich K.K."/>
            <person name="Haas F.B."/>
            <person name="Vanderstraeten L."/>
            <person name="Becker D."/>
            <person name="Lang D."/>
            <person name="Vosolsobe S."/>
            <person name="Rombauts S."/>
            <person name="Wilhelmsson P.K.I."/>
            <person name="Janitza P."/>
            <person name="Kern R."/>
            <person name="Heyl A."/>
            <person name="Rumpler F."/>
            <person name="Villalobos L.I.A.C."/>
            <person name="Clay J.M."/>
            <person name="Skokan R."/>
            <person name="Toyoda A."/>
            <person name="Suzuki Y."/>
            <person name="Kagoshima H."/>
            <person name="Schijlen E."/>
            <person name="Tajeshwar N."/>
            <person name="Catarino B."/>
            <person name="Hetherington A.J."/>
            <person name="Saltykova A."/>
            <person name="Bonnot C."/>
            <person name="Breuninger H."/>
            <person name="Symeonidi A."/>
            <person name="Radhakrishnan G.V."/>
            <person name="Van Nieuwerburgh F."/>
            <person name="Deforce D."/>
            <person name="Chang C."/>
            <person name="Karol K.G."/>
            <person name="Hedrich R."/>
            <person name="Ulvskov P."/>
            <person name="Glockner G."/>
            <person name="Delwiche C.F."/>
            <person name="Petrasek J."/>
            <person name="Van de Peer Y."/>
            <person name="Friml J."/>
            <person name="Beilby M."/>
            <person name="Dolan L."/>
            <person name="Kohara Y."/>
            <person name="Sugano S."/>
            <person name="Fujiyama A."/>
            <person name="Delaux P.-M."/>
            <person name="Quint M."/>
            <person name="TheiBen G."/>
            <person name="Hagemann M."/>
            <person name="Harholt J."/>
            <person name="Dunand C."/>
            <person name="Zachgo S."/>
            <person name="Langdale J."/>
            <person name="Maumus F."/>
            <person name="Straeten D.V.D."/>
            <person name="Gould S.B."/>
            <person name="Rensing S.A."/>
        </authorList>
    </citation>
    <scope>NUCLEOTIDE SEQUENCE [LARGE SCALE GENOMIC DNA]</scope>
    <source>
        <strain evidence="2 3">S276</strain>
    </source>
</reference>
<evidence type="ECO:0000313" key="3">
    <source>
        <dbReference type="Proteomes" id="UP000265515"/>
    </source>
</evidence>
<feature type="compositionally biased region" description="Basic and acidic residues" evidence="1">
    <location>
        <begin position="73"/>
        <end position="82"/>
    </location>
</feature>
<dbReference type="AlphaFoldDB" id="A0A388K253"/>
<keyword evidence="3" id="KW-1185">Reference proteome</keyword>
<sequence>MLNYDGGDEVRMKINVEGAKEVEMRTDGKLQDAITEAKDRAERRCRRDGVTARLQVTVSYHETETSMDTADLEQAHVDRDSGGESEMSEAGDRETELRSWNRPGEVQRHHRAAKPVEEGPEASSRQLTPRGRGTGERQIGGKRQDSGGSTYKGHNLREHEDMAESTRGRQLDERLNVKFKGMNEDS</sequence>
<evidence type="ECO:0000256" key="1">
    <source>
        <dbReference type="SAM" id="MobiDB-lite"/>
    </source>
</evidence>
<comment type="caution">
    <text evidence="2">The sequence shown here is derived from an EMBL/GenBank/DDBJ whole genome shotgun (WGS) entry which is preliminary data.</text>
</comment>
<dbReference type="Gramene" id="GBG64033">
    <property type="protein sequence ID" value="GBG64033"/>
    <property type="gene ID" value="CBR_g40280"/>
</dbReference>
<dbReference type="EMBL" id="BFEA01000045">
    <property type="protein sequence ID" value="GBG64033.1"/>
    <property type="molecule type" value="Genomic_DNA"/>
</dbReference>
<organism evidence="2 3">
    <name type="scientific">Chara braunii</name>
    <name type="common">Braun's stonewort</name>
    <dbReference type="NCBI Taxonomy" id="69332"/>
    <lineage>
        <taxon>Eukaryota</taxon>
        <taxon>Viridiplantae</taxon>
        <taxon>Streptophyta</taxon>
        <taxon>Charophyceae</taxon>
        <taxon>Charales</taxon>
        <taxon>Characeae</taxon>
        <taxon>Chara</taxon>
    </lineage>
</organism>
<dbReference type="Proteomes" id="UP000265515">
    <property type="component" value="Unassembled WGS sequence"/>
</dbReference>
<proteinExistence type="predicted"/>
<evidence type="ECO:0000313" key="2">
    <source>
        <dbReference type="EMBL" id="GBG64033.1"/>
    </source>
</evidence>
<protein>
    <submittedName>
        <fullName evidence="2">Uncharacterized protein</fullName>
    </submittedName>
</protein>
<feature type="compositionally biased region" description="Basic and acidic residues" evidence="1">
    <location>
        <begin position="90"/>
        <end position="99"/>
    </location>
</feature>
<feature type="compositionally biased region" description="Basic and acidic residues" evidence="1">
    <location>
        <begin position="155"/>
        <end position="186"/>
    </location>
</feature>
<name>A0A388K253_CHABU</name>
<feature type="region of interest" description="Disordered" evidence="1">
    <location>
        <begin position="61"/>
        <end position="186"/>
    </location>
</feature>
<accession>A0A388K253</accession>
<gene>
    <name evidence="2" type="ORF">CBR_g40280</name>
</gene>